<evidence type="ECO:0000256" key="1">
    <source>
        <dbReference type="SAM" id="Phobius"/>
    </source>
</evidence>
<keyword evidence="1" id="KW-0472">Membrane</keyword>
<evidence type="ECO:0000313" key="3">
    <source>
        <dbReference type="Proteomes" id="UP001302126"/>
    </source>
</evidence>
<reference evidence="2" key="2">
    <citation type="submission" date="2023-05" db="EMBL/GenBank/DDBJ databases">
        <authorList>
            <consortium name="Lawrence Berkeley National Laboratory"/>
            <person name="Steindorff A."/>
            <person name="Hensen N."/>
            <person name="Bonometti L."/>
            <person name="Westerberg I."/>
            <person name="Brannstrom I.O."/>
            <person name="Guillou S."/>
            <person name="Cros-Aarteil S."/>
            <person name="Calhoun S."/>
            <person name="Haridas S."/>
            <person name="Kuo A."/>
            <person name="Mondo S."/>
            <person name="Pangilinan J."/>
            <person name="Riley R."/>
            <person name="Labutti K."/>
            <person name="Andreopoulos B."/>
            <person name="Lipzen A."/>
            <person name="Chen C."/>
            <person name="Yanf M."/>
            <person name="Daum C."/>
            <person name="Ng V."/>
            <person name="Clum A."/>
            <person name="Ohm R."/>
            <person name="Martin F."/>
            <person name="Silar P."/>
            <person name="Natvig D."/>
            <person name="Lalanne C."/>
            <person name="Gautier V."/>
            <person name="Ament-Velasquez S.L."/>
            <person name="Kruys A."/>
            <person name="Hutchinson M.I."/>
            <person name="Powell A.J."/>
            <person name="Barry K."/>
            <person name="Miller A.N."/>
            <person name="Grigoriev I.V."/>
            <person name="Debuchy R."/>
            <person name="Gladieux P."/>
            <person name="Thoren M.H."/>
            <person name="Johannesson H."/>
        </authorList>
    </citation>
    <scope>NUCLEOTIDE SEQUENCE</scope>
    <source>
        <strain evidence="2">PSN309</strain>
    </source>
</reference>
<sequence>MPTQSIRPVKFISSPISFLVVVLVILPLMGEVAEVEERETRTLEGTIFPCVKTNRREDSISGREEIVSAKRRYVKERLQSIHKHSVSSFLSPTNLRFVLGARMDR</sequence>
<feature type="transmembrane region" description="Helical" evidence="1">
    <location>
        <begin position="12"/>
        <end position="30"/>
    </location>
</feature>
<dbReference type="Proteomes" id="UP001302126">
    <property type="component" value="Unassembled WGS sequence"/>
</dbReference>
<comment type="caution">
    <text evidence="2">The sequence shown here is derived from an EMBL/GenBank/DDBJ whole genome shotgun (WGS) entry which is preliminary data.</text>
</comment>
<name>A0AAN6WY46_9PEZI</name>
<dbReference type="EMBL" id="MU864366">
    <property type="protein sequence ID" value="KAK4190349.1"/>
    <property type="molecule type" value="Genomic_DNA"/>
</dbReference>
<evidence type="ECO:0000313" key="2">
    <source>
        <dbReference type="EMBL" id="KAK4190349.1"/>
    </source>
</evidence>
<keyword evidence="1" id="KW-1133">Transmembrane helix</keyword>
<reference evidence="2" key="1">
    <citation type="journal article" date="2023" name="Mol. Phylogenet. Evol.">
        <title>Genome-scale phylogeny and comparative genomics of the fungal order Sordariales.</title>
        <authorList>
            <person name="Hensen N."/>
            <person name="Bonometti L."/>
            <person name="Westerberg I."/>
            <person name="Brannstrom I.O."/>
            <person name="Guillou S."/>
            <person name="Cros-Aarteil S."/>
            <person name="Calhoun S."/>
            <person name="Haridas S."/>
            <person name="Kuo A."/>
            <person name="Mondo S."/>
            <person name="Pangilinan J."/>
            <person name="Riley R."/>
            <person name="LaButti K."/>
            <person name="Andreopoulos B."/>
            <person name="Lipzen A."/>
            <person name="Chen C."/>
            <person name="Yan M."/>
            <person name="Daum C."/>
            <person name="Ng V."/>
            <person name="Clum A."/>
            <person name="Steindorff A."/>
            <person name="Ohm R.A."/>
            <person name="Martin F."/>
            <person name="Silar P."/>
            <person name="Natvig D.O."/>
            <person name="Lalanne C."/>
            <person name="Gautier V."/>
            <person name="Ament-Velasquez S.L."/>
            <person name="Kruys A."/>
            <person name="Hutchinson M.I."/>
            <person name="Powell A.J."/>
            <person name="Barry K."/>
            <person name="Miller A.N."/>
            <person name="Grigoriev I.V."/>
            <person name="Debuchy R."/>
            <person name="Gladieux P."/>
            <person name="Hiltunen Thoren M."/>
            <person name="Johannesson H."/>
        </authorList>
    </citation>
    <scope>NUCLEOTIDE SEQUENCE</scope>
    <source>
        <strain evidence="2">PSN309</strain>
    </source>
</reference>
<proteinExistence type="predicted"/>
<accession>A0AAN6WY46</accession>
<keyword evidence="3" id="KW-1185">Reference proteome</keyword>
<protein>
    <submittedName>
        <fullName evidence="2">Uncharacterized protein</fullName>
    </submittedName>
</protein>
<keyword evidence="1" id="KW-0812">Transmembrane</keyword>
<organism evidence="2 3">
    <name type="scientific">Podospora australis</name>
    <dbReference type="NCBI Taxonomy" id="1536484"/>
    <lineage>
        <taxon>Eukaryota</taxon>
        <taxon>Fungi</taxon>
        <taxon>Dikarya</taxon>
        <taxon>Ascomycota</taxon>
        <taxon>Pezizomycotina</taxon>
        <taxon>Sordariomycetes</taxon>
        <taxon>Sordariomycetidae</taxon>
        <taxon>Sordariales</taxon>
        <taxon>Podosporaceae</taxon>
        <taxon>Podospora</taxon>
    </lineage>
</organism>
<dbReference type="AlphaFoldDB" id="A0AAN6WY46"/>
<gene>
    <name evidence="2" type="ORF">QBC35DRAFT_79050</name>
</gene>